<dbReference type="GO" id="GO:0006189">
    <property type="term" value="P:'de novo' IMP biosynthetic process"/>
    <property type="evidence" value="ECO:0007669"/>
    <property type="project" value="TreeGrafter"/>
</dbReference>
<dbReference type="PROSITE" id="PS51855">
    <property type="entry name" value="MGS"/>
    <property type="match status" value="1"/>
</dbReference>
<dbReference type="PANTHER" id="PTHR11692:SF0">
    <property type="entry name" value="BIFUNCTIONAL PURINE BIOSYNTHESIS PROTEIN ATIC"/>
    <property type="match status" value="1"/>
</dbReference>
<accession>A0A1E3G3U1</accession>
<dbReference type="GO" id="GO:0005829">
    <property type="term" value="C:cytosol"/>
    <property type="evidence" value="ECO:0007669"/>
    <property type="project" value="TreeGrafter"/>
</dbReference>
<feature type="domain" description="MGS-like" evidence="5">
    <location>
        <begin position="1"/>
        <end position="145"/>
    </location>
</feature>
<dbReference type="GO" id="GO:0003937">
    <property type="term" value="F:IMP cyclohydrolase activity"/>
    <property type="evidence" value="ECO:0007669"/>
    <property type="project" value="InterPro"/>
</dbReference>
<dbReference type="EMBL" id="LWAF01000003">
    <property type="protein sequence ID" value="ODN30830.1"/>
    <property type="molecule type" value="Genomic_DNA"/>
</dbReference>
<name>A0A1E3G3U1_9BACT</name>
<dbReference type="PANTHER" id="PTHR11692">
    <property type="entry name" value="BIFUNCTIONAL PURINE BIOSYNTHESIS PROTEIN PURH"/>
    <property type="match status" value="1"/>
</dbReference>
<proteinExistence type="predicted"/>
<gene>
    <name evidence="6" type="ORF">A4H02_02880</name>
</gene>
<keyword evidence="7" id="KW-1185">Reference proteome</keyword>
<organism evidence="6 7">
    <name type="scientific">Fervidobacterium thailandense</name>
    <dbReference type="NCBI Taxonomy" id="1008305"/>
    <lineage>
        <taxon>Bacteria</taxon>
        <taxon>Thermotogati</taxon>
        <taxon>Thermotogota</taxon>
        <taxon>Thermotogae</taxon>
        <taxon>Thermotogales</taxon>
        <taxon>Fervidobacteriaceae</taxon>
        <taxon>Fervidobacterium</taxon>
    </lineage>
</organism>
<dbReference type="AlphaFoldDB" id="A0A1E3G3U1"/>
<dbReference type="GO" id="GO:0004643">
    <property type="term" value="F:phosphoribosylaminoimidazolecarboxamide formyltransferase activity"/>
    <property type="evidence" value="ECO:0007669"/>
    <property type="project" value="InterPro"/>
</dbReference>
<reference evidence="7" key="1">
    <citation type="submission" date="2016-04" db="EMBL/GenBank/DDBJ databases">
        <title>The genome sequence project of a novel Fervidobacterium isolate from a hot spring in Thailand.</title>
        <authorList>
            <person name="Gonzalez J.M."/>
            <person name="Cuecas A."/>
            <person name="Kanoksilapatham W."/>
        </authorList>
    </citation>
    <scope>NUCLEOTIDE SEQUENCE [LARGE SCALE GENOMIC DNA]</scope>
    <source>
        <strain evidence="7">FC2004</strain>
    </source>
</reference>
<keyword evidence="4" id="KW-0511">Multifunctional enzyme</keyword>
<sequence length="436" mass="48664">MNIKRALISVSDKTGLVEFAKALHERGVEILSTGGTAKTLSEAGIPVRQVSDVTGFPEILGGRVKTLHPKIFGGILADTQDPSHVKDLRENAIEMIDMVVVNLYPFDLVQRQTRDEDVLIENIDIGGVALLRAAAKNHRNVVVVCDPADYKKILNSIDACGDVPLHDRRMLALKAFYHTMRYDATIHRVLSELFASEKYEHLTFERFAHPQKNYEILDSVDERIFKLSNYDENTIGVLIGAILTTIEENLIVGLNSETVVSMVNIRESGGRLCDISGNVVVLRRLNGEMARKLREGTFSTIACEVLEDEDLVLEILKGKKIVRYERVCGKDFEKVEFLTKARQVANLVLRKKVVLKSDSKERIILSTALEFLPTFAVVGKAEDGFYHVELDPSNPTNALKKLLISVPKRFTLVATNGEPDGMFMKTCEENRISVVG</sequence>
<keyword evidence="3 6" id="KW-0378">Hydrolase</keyword>
<dbReference type="FunFam" id="3.40.50.1380:FF:000001">
    <property type="entry name" value="Bifunctional purine biosynthesis protein PurH"/>
    <property type="match status" value="1"/>
</dbReference>
<dbReference type="Proteomes" id="UP000094570">
    <property type="component" value="Unassembled WGS sequence"/>
</dbReference>
<evidence type="ECO:0000259" key="5">
    <source>
        <dbReference type="PROSITE" id="PS51855"/>
    </source>
</evidence>
<dbReference type="SUPFAM" id="SSF52335">
    <property type="entry name" value="Methylglyoxal synthase-like"/>
    <property type="match status" value="1"/>
</dbReference>
<protein>
    <submittedName>
        <fullName evidence="6">IMP cyclohydrolase</fullName>
    </submittedName>
</protein>
<dbReference type="CDD" id="cd01421">
    <property type="entry name" value="IMPCH"/>
    <property type="match status" value="1"/>
</dbReference>
<dbReference type="Pfam" id="PF01808">
    <property type="entry name" value="AICARFT_IMPCHas"/>
    <property type="match status" value="1"/>
</dbReference>
<dbReference type="SMART" id="SM00798">
    <property type="entry name" value="AICARFT_IMPCHas"/>
    <property type="match status" value="1"/>
</dbReference>
<dbReference type="InterPro" id="IPR011607">
    <property type="entry name" value="MGS-like_dom"/>
</dbReference>
<dbReference type="RefSeq" id="WP_069292668.1">
    <property type="nucleotide sequence ID" value="NZ_CP140110.1"/>
</dbReference>
<evidence type="ECO:0000313" key="6">
    <source>
        <dbReference type="EMBL" id="ODN30830.1"/>
    </source>
</evidence>
<evidence type="ECO:0000256" key="4">
    <source>
        <dbReference type="ARBA" id="ARBA00023268"/>
    </source>
</evidence>
<comment type="caution">
    <text evidence="6">The sequence shown here is derived from an EMBL/GenBank/DDBJ whole genome shotgun (WGS) entry which is preliminary data.</text>
</comment>
<evidence type="ECO:0000256" key="2">
    <source>
        <dbReference type="ARBA" id="ARBA00022755"/>
    </source>
</evidence>
<dbReference type="InterPro" id="IPR036914">
    <property type="entry name" value="MGS-like_dom_sf"/>
</dbReference>
<dbReference type="InterPro" id="IPR002695">
    <property type="entry name" value="PurH-like"/>
</dbReference>
<evidence type="ECO:0000256" key="3">
    <source>
        <dbReference type="ARBA" id="ARBA00022801"/>
    </source>
</evidence>
<evidence type="ECO:0000256" key="1">
    <source>
        <dbReference type="ARBA" id="ARBA00022679"/>
    </source>
</evidence>
<dbReference type="SMART" id="SM00851">
    <property type="entry name" value="MGS"/>
    <property type="match status" value="1"/>
</dbReference>
<dbReference type="Gene3D" id="3.40.50.1380">
    <property type="entry name" value="Methylglyoxal synthase-like domain"/>
    <property type="match status" value="1"/>
</dbReference>
<evidence type="ECO:0000313" key="7">
    <source>
        <dbReference type="Proteomes" id="UP000094570"/>
    </source>
</evidence>
<dbReference type="STRING" id="1008305.A4H02_02880"/>
<dbReference type="Pfam" id="PF02142">
    <property type="entry name" value="MGS"/>
    <property type="match status" value="1"/>
</dbReference>
<keyword evidence="2" id="KW-0658">Purine biosynthesis</keyword>
<dbReference type="OrthoDB" id="9802065at2"/>
<keyword evidence="1" id="KW-0808">Transferase</keyword>